<name>A0A0K0FD29_STRVS</name>
<evidence type="ECO:0000313" key="2">
    <source>
        <dbReference type="Proteomes" id="UP000035680"/>
    </source>
</evidence>
<dbReference type="AlphaFoldDB" id="A0A0K0FD29"/>
<dbReference type="WBParaSite" id="SVE_0674700.1">
    <property type="protein sequence ID" value="SVE_0674700.1"/>
    <property type="gene ID" value="SVE_0674700"/>
</dbReference>
<feature type="signal peptide" evidence="1">
    <location>
        <begin position="1"/>
        <end position="18"/>
    </location>
</feature>
<dbReference type="Pfam" id="PF07312">
    <property type="entry name" value="DUF1459"/>
    <property type="match status" value="1"/>
</dbReference>
<sequence>MNFKVFLVLACLFVTSRAFIYYPYYYYYPTYSYEYAYPLSGFYPFYYSYAFGYGSNQNKRMEGNEPSPPTSSILTNNI</sequence>
<organism evidence="2 3">
    <name type="scientific">Strongyloides venezuelensis</name>
    <name type="common">Threadworm</name>
    <dbReference type="NCBI Taxonomy" id="75913"/>
    <lineage>
        <taxon>Eukaryota</taxon>
        <taxon>Metazoa</taxon>
        <taxon>Ecdysozoa</taxon>
        <taxon>Nematoda</taxon>
        <taxon>Chromadorea</taxon>
        <taxon>Rhabditida</taxon>
        <taxon>Tylenchina</taxon>
        <taxon>Panagrolaimomorpha</taxon>
        <taxon>Strongyloidoidea</taxon>
        <taxon>Strongyloididae</taxon>
        <taxon>Strongyloides</taxon>
    </lineage>
</organism>
<evidence type="ECO:0000256" key="1">
    <source>
        <dbReference type="SAM" id="SignalP"/>
    </source>
</evidence>
<keyword evidence="2" id="KW-1185">Reference proteome</keyword>
<keyword evidence="1" id="KW-0732">Signal</keyword>
<proteinExistence type="predicted"/>
<feature type="chain" id="PRO_5005329508" evidence="1">
    <location>
        <begin position="19"/>
        <end position="78"/>
    </location>
</feature>
<dbReference type="Proteomes" id="UP000035680">
    <property type="component" value="Unassembled WGS sequence"/>
</dbReference>
<reference evidence="3" key="2">
    <citation type="submission" date="2015-08" db="UniProtKB">
        <authorList>
            <consortium name="WormBaseParasite"/>
        </authorList>
    </citation>
    <scope>IDENTIFICATION</scope>
</reference>
<accession>A0A0K0FD29</accession>
<protein>
    <submittedName>
        <fullName evidence="3">Uncharacterized protein</fullName>
    </submittedName>
</protein>
<reference evidence="2" key="1">
    <citation type="submission" date="2014-07" db="EMBL/GenBank/DDBJ databases">
        <authorList>
            <person name="Martin A.A"/>
            <person name="De Silva N."/>
        </authorList>
    </citation>
    <scope>NUCLEOTIDE SEQUENCE</scope>
</reference>
<evidence type="ECO:0000313" key="3">
    <source>
        <dbReference type="WBParaSite" id="SVE_0674700.1"/>
    </source>
</evidence>
<dbReference type="InterPro" id="IPR009924">
    <property type="entry name" value="DUF1459"/>
</dbReference>